<dbReference type="Proteomes" id="UP000075243">
    <property type="component" value="Chromosome 11"/>
</dbReference>
<dbReference type="PANTHER" id="PTHR31170">
    <property type="entry name" value="BNAC04G53230D PROTEIN"/>
    <property type="match status" value="1"/>
</dbReference>
<evidence type="ECO:0000313" key="1">
    <source>
        <dbReference type="EMBL" id="KYP57210.1"/>
    </source>
</evidence>
<accession>A0A151SQV6</accession>
<sequence length="425" mass="49759">MSHDDIAIDIRSMLERAEPHVTDECCIYRVPFGIRRLNEDAYTPKVVSIGPFHHNSHPRLQSMENYKLHYCKTFLARTQRSLDDWICYIEEIELPFRRCYSDPLEFSKEDLVKIIFVDSGFIIELFWKCYYDELAKDDMFIRNPWLFTNIKLDLLLLENQLPFFVLDSLFNSCISSPSSIIPSFIELTFEYFADFNRSNLLYDNVRIRHFTDLIRTFHLRSEPGPPRHLELVKHLPSATDLLEVGVRFRAKVKSTCLLDLNFSKGVLEIPQLIVEYWTEPLFRNMIALEQCHYPFESYITDYANVMDFLVNTSTDVDILIKTEVLVNRLGDTIPVANMFNGLLNNITQTSGNPSYLAICRELNAFYRNPYQHLKWTLRRDYFRTPWQTAVNIGGIFLLILTLVQSVCSVLQVIQQFGVNPIILKC</sequence>
<protein>
    <submittedName>
        <fullName evidence="1">UPF0481 protein At3g47200 family</fullName>
    </submittedName>
</protein>
<dbReference type="PANTHER" id="PTHR31170:SF23">
    <property type="match status" value="1"/>
</dbReference>
<dbReference type="AlphaFoldDB" id="A0A151SQV6"/>
<organism evidence="1 2">
    <name type="scientific">Cajanus cajan</name>
    <name type="common">Pigeon pea</name>
    <name type="synonym">Cajanus indicus</name>
    <dbReference type="NCBI Taxonomy" id="3821"/>
    <lineage>
        <taxon>Eukaryota</taxon>
        <taxon>Viridiplantae</taxon>
        <taxon>Streptophyta</taxon>
        <taxon>Embryophyta</taxon>
        <taxon>Tracheophyta</taxon>
        <taxon>Spermatophyta</taxon>
        <taxon>Magnoliopsida</taxon>
        <taxon>eudicotyledons</taxon>
        <taxon>Gunneridae</taxon>
        <taxon>Pentapetalae</taxon>
        <taxon>rosids</taxon>
        <taxon>fabids</taxon>
        <taxon>Fabales</taxon>
        <taxon>Fabaceae</taxon>
        <taxon>Papilionoideae</taxon>
        <taxon>50 kb inversion clade</taxon>
        <taxon>NPAAA clade</taxon>
        <taxon>indigoferoid/millettioid clade</taxon>
        <taxon>Phaseoleae</taxon>
        <taxon>Cajanus</taxon>
    </lineage>
</organism>
<dbReference type="Gramene" id="C.cajan_03390.t">
    <property type="protein sequence ID" value="C.cajan_03390.t.cds1"/>
    <property type="gene ID" value="C.cajan_03390"/>
</dbReference>
<evidence type="ECO:0000313" key="2">
    <source>
        <dbReference type="Proteomes" id="UP000075243"/>
    </source>
</evidence>
<dbReference type="STRING" id="3821.A0A151SQV6"/>
<dbReference type="OMA" id="CTHAVNE"/>
<reference evidence="1 2" key="1">
    <citation type="journal article" date="2012" name="Nat. Biotechnol.">
        <title>Draft genome sequence of pigeonpea (Cajanus cajan), an orphan legume crop of resource-poor farmers.</title>
        <authorList>
            <person name="Varshney R.K."/>
            <person name="Chen W."/>
            <person name="Li Y."/>
            <person name="Bharti A.K."/>
            <person name="Saxena R.K."/>
            <person name="Schlueter J.A."/>
            <person name="Donoghue M.T."/>
            <person name="Azam S."/>
            <person name="Fan G."/>
            <person name="Whaley A.M."/>
            <person name="Farmer A.D."/>
            <person name="Sheridan J."/>
            <person name="Iwata A."/>
            <person name="Tuteja R."/>
            <person name="Penmetsa R.V."/>
            <person name="Wu W."/>
            <person name="Upadhyaya H.D."/>
            <person name="Yang S.P."/>
            <person name="Shah T."/>
            <person name="Saxena K.B."/>
            <person name="Michael T."/>
            <person name="McCombie W.R."/>
            <person name="Yang B."/>
            <person name="Zhang G."/>
            <person name="Yang H."/>
            <person name="Wang J."/>
            <person name="Spillane C."/>
            <person name="Cook D.R."/>
            <person name="May G.D."/>
            <person name="Xu X."/>
            <person name="Jackson S.A."/>
        </authorList>
    </citation>
    <scope>NUCLEOTIDE SEQUENCE [LARGE SCALE GENOMIC DNA]</scope>
    <source>
        <strain evidence="2">cv. Asha</strain>
    </source>
</reference>
<proteinExistence type="predicted"/>
<dbReference type="Pfam" id="PF03140">
    <property type="entry name" value="DUF247"/>
    <property type="match status" value="1"/>
</dbReference>
<dbReference type="EMBL" id="CM003613">
    <property type="protein sequence ID" value="KYP57210.1"/>
    <property type="molecule type" value="Genomic_DNA"/>
</dbReference>
<name>A0A151SQV6_CAJCA</name>
<dbReference type="InterPro" id="IPR004158">
    <property type="entry name" value="DUF247_pln"/>
</dbReference>
<keyword evidence="2" id="KW-1185">Reference proteome</keyword>
<gene>
    <name evidence="1" type="ORF">KK1_003468</name>
</gene>